<proteinExistence type="predicted"/>
<dbReference type="AlphaFoldDB" id="A0A1X7F0C1"/>
<organism evidence="4 5">
    <name type="scientific">Desulfovibrio gilichinskyi</name>
    <dbReference type="NCBI Taxonomy" id="1519643"/>
    <lineage>
        <taxon>Bacteria</taxon>
        <taxon>Pseudomonadati</taxon>
        <taxon>Thermodesulfobacteriota</taxon>
        <taxon>Desulfovibrionia</taxon>
        <taxon>Desulfovibrionales</taxon>
        <taxon>Desulfovibrionaceae</taxon>
        <taxon>Desulfovibrio</taxon>
    </lineage>
</organism>
<feature type="chain" id="PRO_5013049983" evidence="2">
    <location>
        <begin position="20"/>
        <end position="336"/>
    </location>
</feature>
<protein>
    <submittedName>
        <fullName evidence="4">PEGA domain-containing protein</fullName>
    </submittedName>
</protein>
<evidence type="ECO:0000256" key="2">
    <source>
        <dbReference type="SAM" id="SignalP"/>
    </source>
</evidence>
<feature type="region of interest" description="Disordered" evidence="1">
    <location>
        <begin position="237"/>
        <end position="261"/>
    </location>
</feature>
<evidence type="ECO:0000259" key="3">
    <source>
        <dbReference type="Pfam" id="PF08308"/>
    </source>
</evidence>
<accession>A0A1X7F0C1</accession>
<dbReference type="RefSeq" id="WP_085104725.1">
    <property type="nucleotide sequence ID" value="NZ_FWZU01000008.1"/>
</dbReference>
<dbReference type="OrthoDB" id="5455724at2"/>
<reference evidence="5" key="1">
    <citation type="submission" date="2017-04" db="EMBL/GenBank/DDBJ databases">
        <authorList>
            <person name="Varghese N."/>
            <person name="Submissions S."/>
        </authorList>
    </citation>
    <scope>NUCLEOTIDE SEQUENCE [LARGE SCALE GENOMIC DNA]</scope>
    <source>
        <strain evidence="5">K3S</strain>
    </source>
</reference>
<dbReference type="Pfam" id="PF08308">
    <property type="entry name" value="PEGA"/>
    <property type="match status" value="1"/>
</dbReference>
<dbReference type="InterPro" id="IPR013229">
    <property type="entry name" value="PEGA"/>
</dbReference>
<dbReference type="EMBL" id="FWZU01000008">
    <property type="protein sequence ID" value="SMF43540.1"/>
    <property type="molecule type" value="Genomic_DNA"/>
</dbReference>
<feature type="signal peptide" evidence="2">
    <location>
        <begin position="1"/>
        <end position="19"/>
    </location>
</feature>
<feature type="compositionally biased region" description="Polar residues" evidence="1">
    <location>
        <begin position="245"/>
        <end position="261"/>
    </location>
</feature>
<feature type="domain" description="PEGA" evidence="3">
    <location>
        <begin position="28"/>
        <end position="73"/>
    </location>
</feature>
<keyword evidence="2" id="KW-0732">Signal</keyword>
<feature type="region of interest" description="Disordered" evidence="1">
    <location>
        <begin position="283"/>
        <end position="314"/>
    </location>
</feature>
<evidence type="ECO:0000313" key="5">
    <source>
        <dbReference type="Proteomes" id="UP000192906"/>
    </source>
</evidence>
<evidence type="ECO:0000256" key="1">
    <source>
        <dbReference type="SAM" id="MobiDB-lite"/>
    </source>
</evidence>
<dbReference type="PROSITE" id="PS51257">
    <property type="entry name" value="PROKAR_LIPOPROTEIN"/>
    <property type="match status" value="1"/>
</dbReference>
<sequence>MSIYKNLAALILVAGVASGCAPQIKMQSIPVSSNPMGATVFADGKTVCEAPCTVDLACNADHIITLTKDQFRQQDIIIKRVYQQQKVLMNAVSSGMSSSSMAIGDKTAWGIANGVNSIDSQEQTGDAYVLSPSAVAVTLIPMTPQARLDQTGSLSPHIQSLTDTDRAQISYVLETLKSGSQFSWTNDQTGIQYLIMAHGILSGYDVPTRSFSLKMTSMGHSSMYDGKASRSDAGKWTILRDGTPDSISSSDSNVETAQPAQMNSDSFIEDAAKAAAIGAAPNIKGGVTGKSGSSSESFNGSTYNKKSSETKVKASVKVNPAEAVDVLDTLLEGSNK</sequence>
<keyword evidence="5" id="KW-1185">Reference proteome</keyword>
<evidence type="ECO:0000313" key="4">
    <source>
        <dbReference type="EMBL" id="SMF43540.1"/>
    </source>
</evidence>
<gene>
    <name evidence="4" type="ORF">SAMN06295933_3561</name>
</gene>
<dbReference type="Proteomes" id="UP000192906">
    <property type="component" value="Unassembled WGS sequence"/>
</dbReference>
<name>A0A1X7F0C1_9BACT</name>
<feature type="compositionally biased region" description="Low complexity" evidence="1">
    <location>
        <begin position="290"/>
        <end position="301"/>
    </location>
</feature>